<evidence type="ECO:0000313" key="1">
    <source>
        <dbReference type="EMBL" id="EGC46006.1"/>
    </source>
</evidence>
<dbReference type="EMBL" id="DS990639">
    <property type="protein sequence ID" value="EGC46006.1"/>
    <property type="molecule type" value="Genomic_DNA"/>
</dbReference>
<proteinExistence type="predicted"/>
<sequence length="133" mass="15708">MSWHSEKQFDIQKRDNTSTYYRGSKQVRRTTVSPLLLLRIAASRPYLMREYGITDLLYEGNEFQLDRQPEDNYLARVPTQDRCIKGANLMHMNGASMVTHDLSLTTLPGMHKYARFDKGTRFRQAFPHWMYDI</sequence>
<reference evidence="2" key="1">
    <citation type="submission" date="2008-07" db="EMBL/GenBank/DDBJ databases">
        <title>Annotation of Ajellomyces capsulatus strain H88.</title>
        <authorList>
            <person name="Champion M."/>
            <person name="Cuomo C."/>
            <person name="Ma L.-J."/>
            <person name="Henn M.R."/>
            <person name="Sil A."/>
            <person name="Goldman B."/>
            <person name="Young S.K."/>
            <person name="Kodira C.D."/>
            <person name="Zeng Q."/>
            <person name="Koehrsen M."/>
            <person name="Alvarado L."/>
            <person name="Berlin A."/>
            <person name="Borenstein D."/>
            <person name="Chen Z."/>
            <person name="Engels R."/>
            <person name="Freedman E."/>
            <person name="Gellesch M."/>
            <person name="Goldberg J."/>
            <person name="Griggs A."/>
            <person name="Gujja S."/>
            <person name="Heiman D."/>
            <person name="Hepburn T."/>
            <person name="Howarth C."/>
            <person name="Jen D."/>
            <person name="Larson L."/>
            <person name="Lewis B."/>
            <person name="Mehta T."/>
            <person name="Park D."/>
            <person name="Pearson M."/>
            <person name="Roberts A."/>
            <person name="Saif S."/>
            <person name="Shea T."/>
            <person name="Shenoy N."/>
            <person name="Sisk P."/>
            <person name="Stolte C."/>
            <person name="Sykes S."/>
            <person name="Walk T."/>
            <person name="White J."/>
            <person name="Yandava C."/>
            <person name="Klein B."/>
            <person name="McEwen J.G."/>
            <person name="Puccia R."/>
            <person name="Goldman G.H."/>
            <person name="Felipe M.S."/>
            <person name="Nino-Vega G."/>
            <person name="San-Blas G."/>
            <person name="Taylor J."/>
            <person name="Mendoza L."/>
            <person name="Galagan J."/>
            <person name="Nusbaum C."/>
            <person name="Birren B."/>
        </authorList>
    </citation>
    <scope>NUCLEOTIDE SEQUENCE [LARGE SCALE GENOMIC DNA]</scope>
    <source>
        <strain evidence="2">H88</strain>
    </source>
</reference>
<gene>
    <name evidence="1" type="ORF">HCEG_05221</name>
</gene>
<accession>F0UKQ2</accession>
<name>F0UKQ2_AJEC8</name>
<protein>
    <submittedName>
        <fullName evidence="1">Uncharacterized protein</fullName>
    </submittedName>
</protein>
<dbReference type="Proteomes" id="UP000008142">
    <property type="component" value="Unassembled WGS sequence"/>
</dbReference>
<dbReference type="HOGENOM" id="CLU_1906126_0_0_1"/>
<organism evidence="2">
    <name type="scientific">Ajellomyces capsulatus (strain H88)</name>
    <name type="common">Darling's disease fungus</name>
    <name type="synonym">Histoplasma capsulatum</name>
    <dbReference type="NCBI Taxonomy" id="544711"/>
    <lineage>
        <taxon>Eukaryota</taxon>
        <taxon>Fungi</taxon>
        <taxon>Dikarya</taxon>
        <taxon>Ascomycota</taxon>
        <taxon>Pezizomycotina</taxon>
        <taxon>Eurotiomycetes</taxon>
        <taxon>Eurotiomycetidae</taxon>
        <taxon>Onygenales</taxon>
        <taxon>Ajellomycetaceae</taxon>
        <taxon>Histoplasma</taxon>
    </lineage>
</organism>
<evidence type="ECO:0000313" key="2">
    <source>
        <dbReference type="Proteomes" id="UP000008142"/>
    </source>
</evidence>
<dbReference type="AlphaFoldDB" id="F0UKQ2"/>